<proteinExistence type="predicted"/>
<evidence type="ECO:0000256" key="1">
    <source>
        <dbReference type="ARBA" id="ARBA00004651"/>
    </source>
</evidence>
<evidence type="ECO:0000313" key="9">
    <source>
        <dbReference type="Proteomes" id="UP000761574"/>
    </source>
</evidence>
<dbReference type="Proteomes" id="UP000761574">
    <property type="component" value="Unassembled WGS sequence"/>
</dbReference>
<keyword evidence="5 7" id="KW-1133">Transmembrane helix</keyword>
<dbReference type="SUPFAM" id="SSF118215">
    <property type="entry name" value="Proton glutamate symport protein"/>
    <property type="match status" value="1"/>
</dbReference>
<dbReference type="RefSeq" id="WP_119977357.1">
    <property type="nucleotide sequence ID" value="NZ_BPFB01000010.1"/>
</dbReference>
<sequence length="422" mass="44557">MTKSLSTRIFIGLFSGVMLGTILQYGLADASQLTAWVVKIASGVGTMFVNMIMLMVVPLVFVSIVCGVLELDDLKSFGRLGGKTFGFYIINTLLAISTALAVALIVEPGVGIDMASGSDVVIATTELPNLMQLIVDIVPSNPVSAFSSGNMLQVIFMALLVGGVIKSMDDAVPLLNQGFQEGNKLMMKLISVVMQLAPYGVFALMLKLGATLEASLFVSVMEYMLVIITLLLVWIFIIYPIAVSLFTSVSAKAFRAKTQEQILFSLSTASSNATIPVTMRTLTEKLGVKPAVAGFGVPLGATMNMTGVSIYVTIAIFFVANAFGAPIMMEQLPSLLFSIFLLSVGAGGVPGGGMVMIGVLIHQMGLPLEAFVIVAALDRVIDMVLTSCNVVGDAAVLTIVDASEKAYDIETVKVPEAQLKPA</sequence>
<feature type="transmembrane region" description="Helical" evidence="7">
    <location>
        <begin position="85"/>
        <end position="106"/>
    </location>
</feature>
<evidence type="ECO:0000256" key="7">
    <source>
        <dbReference type="SAM" id="Phobius"/>
    </source>
</evidence>
<feature type="transmembrane region" description="Helical" evidence="7">
    <location>
        <begin position="225"/>
        <end position="247"/>
    </location>
</feature>
<dbReference type="PRINTS" id="PR00173">
    <property type="entry name" value="EDTRNSPORT"/>
</dbReference>
<comment type="caution">
    <text evidence="8">The sequence shown here is derived from an EMBL/GenBank/DDBJ whole genome shotgun (WGS) entry which is preliminary data.</text>
</comment>
<evidence type="ECO:0000256" key="3">
    <source>
        <dbReference type="ARBA" id="ARBA00022475"/>
    </source>
</evidence>
<evidence type="ECO:0000256" key="2">
    <source>
        <dbReference type="ARBA" id="ARBA00022448"/>
    </source>
</evidence>
<dbReference type="EMBL" id="BPFB01000010">
    <property type="protein sequence ID" value="GIU44633.1"/>
    <property type="molecule type" value="Genomic_DNA"/>
</dbReference>
<evidence type="ECO:0000313" key="8">
    <source>
        <dbReference type="EMBL" id="GIU44633.1"/>
    </source>
</evidence>
<feature type="transmembrane region" description="Helical" evidence="7">
    <location>
        <begin position="335"/>
        <end position="361"/>
    </location>
</feature>
<accession>A0ABQ4PAR9</accession>
<keyword evidence="9" id="KW-1185">Reference proteome</keyword>
<dbReference type="InterPro" id="IPR036458">
    <property type="entry name" value="Na:dicarbo_symporter_sf"/>
</dbReference>
<feature type="transmembrane region" description="Helical" evidence="7">
    <location>
        <begin position="185"/>
        <end position="205"/>
    </location>
</feature>
<dbReference type="PANTHER" id="PTHR42865">
    <property type="entry name" value="PROTON/GLUTAMATE-ASPARTATE SYMPORTER"/>
    <property type="match status" value="1"/>
</dbReference>
<feature type="transmembrane region" description="Helical" evidence="7">
    <location>
        <begin position="308"/>
        <end position="329"/>
    </location>
</feature>
<protein>
    <submittedName>
        <fullName evidence="8">Proton/sodium:glutamate symporter DAACS family protein</fullName>
    </submittedName>
</protein>
<feature type="transmembrane region" description="Helical" evidence="7">
    <location>
        <begin position="145"/>
        <end position="165"/>
    </location>
</feature>
<keyword evidence="2" id="KW-0813">Transport</keyword>
<gene>
    <name evidence="8" type="ORF">TUM4630_10750</name>
</gene>
<dbReference type="Pfam" id="PF00375">
    <property type="entry name" value="SDF"/>
    <property type="match status" value="1"/>
</dbReference>
<organism evidence="8 9">
    <name type="scientific">Shewanella algidipiscicola</name>
    <dbReference type="NCBI Taxonomy" id="614070"/>
    <lineage>
        <taxon>Bacteria</taxon>
        <taxon>Pseudomonadati</taxon>
        <taxon>Pseudomonadota</taxon>
        <taxon>Gammaproteobacteria</taxon>
        <taxon>Alteromonadales</taxon>
        <taxon>Shewanellaceae</taxon>
        <taxon>Shewanella</taxon>
    </lineage>
</organism>
<evidence type="ECO:0000256" key="4">
    <source>
        <dbReference type="ARBA" id="ARBA00022692"/>
    </source>
</evidence>
<keyword evidence="6 7" id="KW-0472">Membrane</keyword>
<name>A0ABQ4PAR9_9GAMM</name>
<keyword evidence="4 7" id="KW-0812">Transmembrane</keyword>
<evidence type="ECO:0000256" key="6">
    <source>
        <dbReference type="ARBA" id="ARBA00023136"/>
    </source>
</evidence>
<reference evidence="8 9" key="1">
    <citation type="submission" date="2021-05" db="EMBL/GenBank/DDBJ databases">
        <title>Molecular characterization for Shewanella algae harboring chromosomal blaOXA-55-like strains isolated from clinical and environment sample.</title>
        <authorList>
            <person name="Ohama Y."/>
            <person name="Aoki K."/>
            <person name="Harada S."/>
            <person name="Moriya K."/>
            <person name="Ishii Y."/>
            <person name="Tateda K."/>
        </authorList>
    </citation>
    <scope>NUCLEOTIDE SEQUENCE [LARGE SCALE GENOMIC DNA]</scope>
    <source>
        <strain evidence="8 9">LMG 23746</strain>
    </source>
</reference>
<feature type="transmembrane region" description="Helical" evidence="7">
    <location>
        <begin position="9"/>
        <end position="27"/>
    </location>
</feature>
<evidence type="ECO:0000256" key="5">
    <source>
        <dbReference type="ARBA" id="ARBA00022989"/>
    </source>
</evidence>
<dbReference type="InterPro" id="IPR001991">
    <property type="entry name" value="Na-dicarboxylate_symporter"/>
</dbReference>
<dbReference type="Gene3D" id="1.10.3860.10">
    <property type="entry name" value="Sodium:dicarboxylate symporter"/>
    <property type="match status" value="1"/>
</dbReference>
<keyword evidence="3" id="KW-1003">Cell membrane</keyword>
<feature type="transmembrane region" description="Helical" evidence="7">
    <location>
        <begin position="47"/>
        <end position="69"/>
    </location>
</feature>
<dbReference type="PANTHER" id="PTHR42865:SF7">
    <property type="entry name" value="PROTON_GLUTAMATE-ASPARTATE SYMPORTER"/>
    <property type="match status" value="1"/>
</dbReference>
<comment type="subcellular location">
    <subcellularLocation>
        <location evidence="1">Cell membrane</location>
        <topology evidence="1">Multi-pass membrane protein</topology>
    </subcellularLocation>
</comment>